<gene>
    <name evidence="2" type="ORF">FTJAE_10679</name>
</gene>
<reference evidence="2 3" key="1">
    <citation type="submission" date="2020-05" db="EMBL/GenBank/DDBJ databases">
        <title>Identification and distribution of gene clusters putatively required for synthesis of sphingolipid metabolism inhibitors in phylogenetically diverse species of the filamentous fungus Fusarium.</title>
        <authorList>
            <person name="Kim H.-S."/>
            <person name="Busman M."/>
            <person name="Brown D.W."/>
            <person name="Divon H."/>
            <person name="Uhlig S."/>
            <person name="Proctor R.H."/>
        </authorList>
    </citation>
    <scope>NUCLEOTIDE SEQUENCE [LARGE SCALE GENOMIC DNA]</scope>
    <source>
        <strain evidence="2 3">NRRL 66243</strain>
    </source>
</reference>
<dbReference type="InterPro" id="IPR002562">
    <property type="entry name" value="3'-5'_exonuclease_dom"/>
</dbReference>
<evidence type="ECO:0000259" key="1">
    <source>
        <dbReference type="Pfam" id="PF01612"/>
    </source>
</evidence>
<keyword evidence="2" id="KW-0378">Hydrolase</keyword>
<dbReference type="Gene3D" id="3.30.420.10">
    <property type="entry name" value="Ribonuclease H-like superfamily/Ribonuclease H"/>
    <property type="match status" value="1"/>
</dbReference>
<dbReference type="OrthoDB" id="26838at2759"/>
<sequence length="311" mass="35362">MASSTSTNAAGVISSLTGLKDFIDSIPESATLYLDLEGNNLSRNGTITIITILVRPTEVTKLIDVQTLGSAAFTTPATGRKTLKAVLEDPLVSKCLWDVRNDADALWVHYKVRLAGVTDIQLLENASRYGDKTYVRGLHICVEEDLKLEILEFFRWSEIKRLFKTRMADDIFSRRPLDAVTKKYCINDVVYLPALQATYTKRMDSRWMKKVMDESARRVVEACSPDLNPQPEKNMLKSWALEAVESGMKSLELGKTPQRAPCQMFDVDANDDYMTNKEKKEESYGYEMNDFEAFDEELINQLREAFDLPRK</sequence>
<accession>A0A8H5QXW1</accession>
<feature type="domain" description="3'-5' exonuclease" evidence="1">
    <location>
        <begin position="13"/>
        <end position="197"/>
    </location>
</feature>
<proteinExistence type="predicted"/>
<dbReference type="SUPFAM" id="SSF53098">
    <property type="entry name" value="Ribonuclease H-like"/>
    <property type="match status" value="1"/>
</dbReference>
<name>A0A8H5QXW1_9HYPO</name>
<evidence type="ECO:0000313" key="3">
    <source>
        <dbReference type="Proteomes" id="UP000530670"/>
    </source>
</evidence>
<dbReference type="EMBL" id="JAAQRI010000250">
    <property type="protein sequence ID" value="KAF5623292.1"/>
    <property type="molecule type" value="Genomic_DNA"/>
</dbReference>
<dbReference type="Proteomes" id="UP000530670">
    <property type="component" value="Unassembled WGS sequence"/>
</dbReference>
<organism evidence="2 3">
    <name type="scientific">Fusarium tjaetaba</name>
    <dbReference type="NCBI Taxonomy" id="1567544"/>
    <lineage>
        <taxon>Eukaryota</taxon>
        <taxon>Fungi</taxon>
        <taxon>Dikarya</taxon>
        <taxon>Ascomycota</taxon>
        <taxon>Pezizomycotina</taxon>
        <taxon>Sordariomycetes</taxon>
        <taxon>Hypocreomycetidae</taxon>
        <taxon>Hypocreales</taxon>
        <taxon>Nectriaceae</taxon>
        <taxon>Fusarium</taxon>
        <taxon>Fusarium fujikuroi species complex</taxon>
    </lineage>
</organism>
<dbReference type="Pfam" id="PF01612">
    <property type="entry name" value="DNA_pol_A_exo1"/>
    <property type="match status" value="1"/>
</dbReference>
<dbReference type="RefSeq" id="XP_037202295.1">
    <property type="nucleotide sequence ID" value="XM_037343544.1"/>
</dbReference>
<evidence type="ECO:0000313" key="2">
    <source>
        <dbReference type="EMBL" id="KAF5623292.1"/>
    </source>
</evidence>
<keyword evidence="2" id="KW-0269">Exonuclease</keyword>
<dbReference type="AlphaFoldDB" id="A0A8H5QXW1"/>
<protein>
    <submittedName>
        <fullName evidence="2">3' 5' exonuclease</fullName>
    </submittedName>
</protein>
<keyword evidence="2" id="KW-0540">Nuclease</keyword>
<dbReference type="PANTHER" id="PTHR43040">
    <property type="entry name" value="RIBONUCLEASE D"/>
    <property type="match status" value="1"/>
</dbReference>
<dbReference type="GO" id="GO:0006139">
    <property type="term" value="P:nucleobase-containing compound metabolic process"/>
    <property type="evidence" value="ECO:0007669"/>
    <property type="project" value="InterPro"/>
</dbReference>
<dbReference type="PANTHER" id="PTHR43040:SF1">
    <property type="entry name" value="RIBONUCLEASE D"/>
    <property type="match status" value="1"/>
</dbReference>
<dbReference type="InterPro" id="IPR036397">
    <property type="entry name" value="RNaseH_sf"/>
</dbReference>
<dbReference type="GO" id="GO:0008408">
    <property type="term" value="F:3'-5' exonuclease activity"/>
    <property type="evidence" value="ECO:0007669"/>
    <property type="project" value="InterPro"/>
</dbReference>
<dbReference type="GeneID" id="59295814"/>
<comment type="caution">
    <text evidence="2">The sequence shown here is derived from an EMBL/GenBank/DDBJ whole genome shotgun (WGS) entry which is preliminary data.</text>
</comment>
<dbReference type="InterPro" id="IPR012337">
    <property type="entry name" value="RNaseH-like_sf"/>
</dbReference>
<keyword evidence="3" id="KW-1185">Reference proteome</keyword>
<dbReference type="GO" id="GO:0003676">
    <property type="term" value="F:nucleic acid binding"/>
    <property type="evidence" value="ECO:0007669"/>
    <property type="project" value="InterPro"/>
</dbReference>